<evidence type="ECO:0000256" key="2">
    <source>
        <dbReference type="ARBA" id="ARBA00005695"/>
    </source>
</evidence>
<comment type="caution">
    <text evidence="7">The sequence shown here is derived from an EMBL/GenBank/DDBJ whole genome shotgun (WGS) entry which is preliminary data.</text>
</comment>
<evidence type="ECO:0000313" key="7">
    <source>
        <dbReference type="EMBL" id="GLC28441.1"/>
    </source>
</evidence>
<dbReference type="PANTHER" id="PTHR30290">
    <property type="entry name" value="PERIPLASMIC BINDING COMPONENT OF ABC TRANSPORTER"/>
    <property type="match status" value="1"/>
</dbReference>
<comment type="similarity">
    <text evidence="2">Belongs to the bacterial solute-binding protein 5 family.</text>
</comment>
<reference evidence="7" key="1">
    <citation type="submission" date="2022-08" db="EMBL/GenBank/DDBJ databases">
        <title>Draft genome sequencing of Roseisolibacter agri AW1220.</title>
        <authorList>
            <person name="Tobiishi Y."/>
            <person name="Tonouchi A."/>
        </authorList>
    </citation>
    <scope>NUCLEOTIDE SEQUENCE</scope>
    <source>
        <strain evidence="7">AW1220</strain>
    </source>
</reference>
<comment type="subcellular location">
    <subcellularLocation>
        <location evidence="1">Cell envelope</location>
    </subcellularLocation>
</comment>
<dbReference type="Gene3D" id="3.10.105.10">
    <property type="entry name" value="Dipeptide-binding Protein, Domain 3"/>
    <property type="match status" value="1"/>
</dbReference>
<evidence type="ECO:0000259" key="6">
    <source>
        <dbReference type="Pfam" id="PF00496"/>
    </source>
</evidence>
<feature type="domain" description="Solute-binding protein family 5" evidence="6">
    <location>
        <begin position="82"/>
        <end position="445"/>
    </location>
</feature>
<feature type="chain" id="PRO_5041243982" evidence="5">
    <location>
        <begin position="21"/>
        <end position="533"/>
    </location>
</feature>
<dbReference type="InterPro" id="IPR039424">
    <property type="entry name" value="SBP_5"/>
</dbReference>
<dbReference type="PROSITE" id="PS51257">
    <property type="entry name" value="PROKAR_LIPOPROTEIN"/>
    <property type="match status" value="1"/>
</dbReference>
<evidence type="ECO:0000256" key="3">
    <source>
        <dbReference type="ARBA" id="ARBA00022448"/>
    </source>
</evidence>
<feature type="signal peptide" evidence="5">
    <location>
        <begin position="1"/>
        <end position="20"/>
    </location>
</feature>
<dbReference type="GO" id="GO:0015833">
    <property type="term" value="P:peptide transport"/>
    <property type="evidence" value="ECO:0007669"/>
    <property type="project" value="TreeGrafter"/>
</dbReference>
<dbReference type="PANTHER" id="PTHR30290:SF10">
    <property type="entry name" value="PERIPLASMIC OLIGOPEPTIDE-BINDING PROTEIN-RELATED"/>
    <property type="match status" value="1"/>
</dbReference>
<dbReference type="InterPro" id="IPR030678">
    <property type="entry name" value="Peptide/Ni-bd"/>
</dbReference>
<dbReference type="Gene3D" id="3.40.190.10">
    <property type="entry name" value="Periplasmic binding protein-like II"/>
    <property type="match status" value="1"/>
</dbReference>
<dbReference type="InterPro" id="IPR000914">
    <property type="entry name" value="SBP_5_dom"/>
</dbReference>
<dbReference type="EMBL" id="BRXS01000010">
    <property type="protein sequence ID" value="GLC28441.1"/>
    <property type="molecule type" value="Genomic_DNA"/>
</dbReference>
<keyword evidence="3" id="KW-0813">Transport</keyword>
<evidence type="ECO:0000313" key="8">
    <source>
        <dbReference type="Proteomes" id="UP001161325"/>
    </source>
</evidence>
<sequence>MRRLPRPVRSVSAAALTALAAVSVLSACRGGDAAPDRRAFVDSRDTYDPRSLDPALSTDVPTGRAVSYLFDGLVRFTPDARVVPALAARWDVSPDGLTYTFHLRQGVTFHDGTPLKAALVTSSFQRALDPAVRGGRGWPLYPIRGAREFSDGKATSLAGVRTPDDSTVVVTLTEPLAIFPKLLAMPVAAIVPEKVGPDFGQNPVGTGPWKFVEWKHDDYVKFARFEKYWGQQPGADTLIARIIPEPSTAVAEFESGTVDVLQVPEGETRSWEQTDEKSARLQSAPALILYHVAINTTRGPLGDPRVRQALNHAVDTRAILDQLLAGRGRLSASVIAPSLEGADTARARYAYDVNKAKQLLAAAGHPTGIDVELWSSQDATIARLAQSIQGYLNAAGIRTKLVQRDASAVREAARNGQADLFVKTWYADYPDADAFLYPLLHSASKGVGGNYSFYGSAAVDSLITLARRTQDDAQRAALSRQADSLAFADAPMIYLFHYNELYAVQPWIRGFQVPTIFNGQRWQDVKIDATGTR</sequence>
<dbReference type="GO" id="GO:0043190">
    <property type="term" value="C:ATP-binding cassette (ABC) transporter complex"/>
    <property type="evidence" value="ECO:0007669"/>
    <property type="project" value="InterPro"/>
</dbReference>
<name>A0AA37QEN7_9BACT</name>
<dbReference type="AlphaFoldDB" id="A0AA37QEN7"/>
<dbReference type="Gene3D" id="3.90.76.10">
    <property type="entry name" value="Dipeptide-binding Protein, Domain 1"/>
    <property type="match status" value="1"/>
</dbReference>
<dbReference type="Proteomes" id="UP001161325">
    <property type="component" value="Unassembled WGS sequence"/>
</dbReference>
<evidence type="ECO:0000256" key="4">
    <source>
        <dbReference type="ARBA" id="ARBA00022729"/>
    </source>
</evidence>
<proteinExistence type="inferred from homology"/>
<dbReference type="RefSeq" id="WP_284352839.1">
    <property type="nucleotide sequence ID" value="NZ_BRXS01000010.1"/>
</dbReference>
<keyword evidence="8" id="KW-1185">Reference proteome</keyword>
<keyword evidence="4 5" id="KW-0732">Signal</keyword>
<dbReference type="PIRSF" id="PIRSF002741">
    <property type="entry name" value="MppA"/>
    <property type="match status" value="1"/>
</dbReference>
<gene>
    <name evidence="7" type="ORF">rosag_49540</name>
</gene>
<dbReference type="CDD" id="cd00995">
    <property type="entry name" value="PBP2_NikA_DppA_OppA_like"/>
    <property type="match status" value="1"/>
</dbReference>
<dbReference type="SUPFAM" id="SSF53850">
    <property type="entry name" value="Periplasmic binding protein-like II"/>
    <property type="match status" value="1"/>
</dbReference>
<dbReference type="GO" id="GO:1904680">
    <property type="term" value="F:peptide transmembrane transporter activity"/>
    <property type="evidence" value="ECO:0007669"/>
    <property type="project" value="TreeGrafter"/>
</dbReference>
<protein>
    <submittedName>
        <fullName evidence="7">Peptide ABC transporter substrate-binding protein</fullName>
    </submittedName>
</protein>
<dbReference type="Pfam" id="PF00496">
    <property type="entry name" value="SBP_bac_5"/>
    <property type="match status" value="1"/>
</dbReference>
<organism evidence="7 8">
    <name type="scientific">Roseisolibacter agri</name>
    <dbReference type="NCBI Taxonomy" id="2014610"/>
    <lineage>
        <taxon>Bacteria</taxon>
        <taxon>Pseudomonadati</taxon>
        <taxon>Gemmatimonadota</taxon>
        <taxon>Gemmatimonadia</taxon>
        <taxon>Gemmatimonadales</taxon>
        <taxon>Gemmatimonadaceae</taxon>
        <taxon>Roseisolibacter</taxon>
    </lineage>
</organism>
<evidence type="ECO:0000256" key="1">
    <source>
        <dbReference type="ARBA" id="ARBA00004196"/>
    </source>
</evidence>
<accession>A0AA37QEN7</accession>
<evidence type="ECO:0000256" key="5">
    <source>
        <dbReference type="SAM" id="SignalP"/>
    </source>
</evidence>
<dbReference type="GO" id="GO:0030288">
    <property type="term" value="C:outer membrane-bounded periplasmic space"/>
    <property type="evidence" value="ECO:0007669"/>
    <property type="project" value="UniProtKB-ARBA"/>
</dbReference>